<evidence type="ECO:0008006" key="3">
    <source>
        <dbReference type="Google" id="ProtNLM"/>
    </source>
</evidence>
<dbReference type="STRING" id="164328.H3GIH8"/>
<reference evidence="1" key="2">
    <citation type="submission" date="2015-06" db="UniProtKB">
        <authorList>
            <consortium name="EnsemblProtists"/>
        </authorList>
    </citation>
    <scope>IDENTIFICATION</scope>
    <source>
        <strain evidence="1">Pr102</strain>
    </source>
</reference>
<dbReference type="VEuPathDB" id="FungiDB:KRP22_1734"/>
<organism evidence="1 2">
    <name type="scientific">Phytophthora ramorum</name>
    <name type="common">Sudden oak death agent</name>
    <dbReference type="NCBI Taxonomy" id="164328"/>
    <lineage>
        <taxon>Eukaryota</taxon>
        <taxon>Sar</taxon>
        <taxon>Stramenopiles</taxon>
        <taxon>Oomycota</taxon>
        <taxon>Peronosporomycetes</taxon>
        <taxon>Peronosporales</taxon>
        <taxon>Peronosporaceae</taxon>
        <taxon>Phytophthora</taxon>
    </lineage>
</organism>
<dbReference type="eggNOG" id="ENOG502SKZA">
    <property type="taxonomic scope" value="Eukaryota"/>
</dbReference>
<accession>H3GIH8</accession>
<name>H3GIH8_PHYRM</name>
<protein>
    <recommendedName>
        <fullName evidence="3">Leucine-rich repeat domain-containing protein</fullName>
    </recommendedName>
</protein>
<dbReference type="OMA" id="AYCSELD"/>
<proteinExistence type="predicted"/>
<evidence type="ECO:0000313" key="2">
    <source>
        <dbReference type="Proteomes" id="UP000005238"/>
    </source>
</evidence>
<dbReference type="InterPro" id="IPR032675">
    <property type="entry name" value="LRR_dom_sf"/>
</dbReference>
<dbReference type="AlphaFoldDB" id="H3GIH8"/>
<evidence type="ECO:0000313" key="1">
    <source>
        <dbReference type="EnsemblProtists" id="Phyra75870"/>
    </source>
</evidence>
<dbReference type="EMBL" id="DS566012">
    <property type="status" value="NOT_ANNOTATED_CDS"/>
    <property type="molecule type" value="Genomic_DNA"/>
</dbReference>
<reference evidence="2" key="1">
    <citation type="journal article" date="2006" name="Science">
        <title>Phytophthora genome sequences uncover evolutionary origins and mechanisms of pathogenesis.</title>
        <authorList>
            <person name="Tyler B.M."/>
            <person name="Tripathy S."/>
            <person name="Zhang X."/>
            <person name="Dehal P."/>
            <person name="Jiang R.H."/>
            <person name="Aerts A."/>
            <person name="Arredondo F.D."/>
            <person name="Baxter L."/>
            <person name="Bensasson D."/>
            <person name="Beynon J.L."/>
            <person name="Chapman J."/>
            <person name="Damasceno C.M."/>
            <person name="Dorrance A.E."/>
            <person name="Dou D."/>
            <person name="Dickerman A.W."/>
            <person name="Dubchak I.L."/>
            <person name="Garbelotto M."/>
            <person name="Gijzen M."/>
            <person name="Gordon S.G."/>
            <person name="Govers F."/>
            <person name="Grunwald N.J."/>
            <person name="Huang W."/>
            <person name="Ivors K.L."/>
            <person name="Jones R.W."/>
            <person name="Kamoun S."/>
            <person name="Krampis K."/>
            <person name="Lamour K.H."/>
            <person name="Lee M.K."/>
            <person name="McDonald W.H."/>
            <person name="Medina M."/>
            <person name="Meijer H.J."/>
            <person name="Nordberg E.K."/>
            <person name="Maclean D.J."/>
            <person name="Ospina-Giraldo M.D."/>
            <person name="Morris P.F."/>
            <person name="Phuntumart V."/>
            <person name="Putnam N.H."/>
            <person name="Rash S."/>
            <person name="Rose J.K."/>
            <person name="Sakihama Y."/>
            <person name="Salamov A.A."/>
            <person name="Savidor A."/>
            <person name="Scheuring C.F."/>
            <person name="Smith B.M."/>
            <person name="Sobral B.W."/>
            <person name="Terry A."/>
            <person name="Torto-Alalibo T.A."/>
            <person name="Win J."/>
            <person name="Xu Z."/>
            <person name="Zhang H."/>
            <person name="Grigoriev I.V."/>
            <person name="Rokhsar D.S."/>
            <person name="Boore J.L."/>
        </authorList>
    </citation>
    <scope>NUCLEOTIDE SEQUENCE [LARGE SCALE GENOMIC DNA]</scope>
    <source>
        <strain evidence="2">Pr102</strain>
    </source>
</reference>
<sequence>MTDGLLPAGLQSIDFPSAVYDIEICSTNLRELPDDLDAKWPADAIIQVEYSQLTTVPLVLTRLQPYYLAVTGNPITELPTEIFEIEGLLYLGISEMNINQLPRNVTRLSSTLSRIYIGETNVSFFWAWVDELVERMKDEAPPWLAGASAYCSELDKIENGDSNAFSVPLSPEYAQTLMDSSEANRRVILAAVNCDIAEEGLFYPIAVEDSINSISDPPALVILN</sequence>
<dbReference type="InParanoid" id="H3GIH8"/>
<keyword evidence="2" id="KW-1185">Reference proteome</keyword>
<dbReference type="Proteomes" id="UP000005238">
    <property type="component" value="Unassembled WGS sequence"/>
</dbReference>
<dbReference type="SUPFAM" id="SSF52058">
    <property type="entry name" value="L domain-like"/>
    <property type="match status" value="1"/>
</dbReference>
<dbReference type="HOGENOM" id="CLU_010354_1_1_1"/>
<dbReference type="EnsemblProtists" id="Phyra75870">
    <property type="protein sequence ID" value="Phyra75870"/>
    <property type="gene ID" value="Phyra75870"/>
</dbReference>
<dbReference type="Gene3D" id="3.80.10.10">
    <property type="entry name" value="Ribonuclease Inhibitor"/>
    <property type="match status" value="1"/>
</dbReference>
<dbReference type="VEuPathDB" id="FungiDB:KRP23_14556"/>